<proteinExistence type="predicted"/>
<evidence type="ECO:0000313" key="3">
    <source>
        <dbReference type="EMBL" id="SBV50253.1"/>
    </source>
</evidence>
<evidence type="ECO:0000313" key="4">
    <source>
        <dbReference type="Proteomes" id="UP000092503"/>
    </source>
</evidence>
<name>A0A1C3NIM8_9XANT</name>
<dbReference type="Pfam" id="PF20410">
    <property type="entry name" value="X-Tfes_XVIPCD"/>
    <property type="match status" value="1"/>
</dbReference>
<feature type="region of interest" description="Disordered" evidence="1">
    <location>
        <begin position="44"/>
        <end position="112"/>
    </location>
</feature>
<evidence type="ECO:0000259" key="2">
    <source>
        <dbReference type="Pfam" id="PF20410"/>
    </source>
</evidence>
<organism evidence="3 4">
    <name type="scientific">Xanthomonas bromi</name>
    <dbReference type="NCBI Taxonomy" id="56449"/>
    <lineage>
        <taxon>Bacteria</taxon>
        <taxon>Pseudomonadati</taxon>
        <taxon>Pseudomonadota</taxon>
        <taxon>Gammaproteobacteria</taxon>
        <taxon>Lysobacterales</taxon>
        <taxon>Lysobacteraceae</taxon>
        <taxon>Xanthomonas</taxon>
    </lineage>
</organism>
<sequence>MQQLRPNEQGQYGYDSSIVHYQVGQDRIAHQVAVTTSEELRQAKAELSQPTMAQVPTLGTISVTGPGRHQVREAEPVQPAQQKAVPGPVADTRAPPDRPTDTPLSEQTAPRRMDPLVEQFYAALEAGDDQGTRAASMASAPPERWQQTLAAAQERMLAKQQQLPGRDNPLFGQAMTHLEQLWPQAGGYLDRVQMEQVAGAVACQAQLHQLPRIDALTPVQDGRALLATSTDQNPWLMDRVLIDKLQATTQPLEQSLHQLTAETQRQQDQALLQDQQRQMAPQQPEFSR</sequence>
<dbReference type="AlphaFoldDB" id="A0A1C3NIM8"/>
<accession>A0A1C3NIM8</accession>
<reference evidence="3 4" key="1">
    <citation type="submission" date="2016-06" db="EMBL/GenBank/DDBJ databases">
        <authorList>
            <person name="Kjaerup R.B."/>
            <person name="Dalgaard T.S."/>
            <person name="Juul-Madsen H.R."/>
        </authorList>
    </citation>
    <scope>NUCLEOTIDE SEQUENCE [LARGE SCALE GENOMIC DNA]</scope>
    <source>
        <strain evidence="3">LMG947</strain>
    </source>
</reference>
<evidence type="ECO:0000256" key="1">
    <source>
        <dbReference type="SAM" id="MobiDB-lite"/>
    </source>
</evidence>
<feature type="compositionally biased region" description="Low complexity" evidence="1">
    <location>
        <begin position="264"/>
        <end position="288"/>
    </location>
</feature>
<dbReference type="STRING" id="56449.XBLMG947_1031"/>
<dbReference type="EMBL" id="FLTX01000013">
    <property type="protein sequence ID" value="SBV50253.1"/>
    <property type="molecule type" value="Genomic_DNA"/>
</dbReference>
<protein>
    <recommendedName>
        <fullName evidence="2">X-Tfes XVIPCD domain-containing protein</fullName>
    </recommendedName>
</protein>
<dbReference type="Proteomes" id="UP000092503">
    <property type="component" value="Unassembled WGS sequence"/>
</dbReference>
<gene>
    <name evidence="3" type="ORF">XBLMG947_1031</name>
</gene>
<feature type="domain" description="X-Tfes XVIPCD" evidence="2">
    <location>
        <begin position="160"/>
        <end position="260"/>
    </location>
</feature>
<feature type="region of interest" description="Disordered" evidence="1">
    <location>
        <begin position="260"/>
        <end position="288"/>
    </location>
</feature>
<dbReference type="InterPro" id="IPR046519">
    <property type="entry name" value="X-Tfes_XVIPCD"/>
</dbReference>
<feature type="compositionally biased region" description="Polar residues" evidence="1">
    <location>
        <begin position="48"/>
        <end position="63"/>
    </location>
</feature>